<dbReference type="SUPFAM" id="SSF48452">
    <property type="entry name" value="TPR-like"/>
    <property type="match status" value="1"/>
</dbReference>
<evidence type="ECO:0000313" key="3">
    <source>
        <dbReference type="EMBL" id="EGO24493.1"/>
    </source>
</evidence>
<dbReference type="InterPro" id="IPR019734">
    <property type="entry name" value="TPR_rpt"/>
</dbReference>
<dbReference type="GO" id="GO:0005829">
    <property type="term" value="C:cytosol"/>
    <property type="evidence" value="ECO:0007669"/>
    <property type="project" value="TreeGrafter"/>
</dbReference>
<dbReference type="EMBL" id="GL945434">
    <property type="protein sequence ID" value="EGO24493.1"/>
    <property type="molecule type" value="Genomic_DNA"/>
</dbReference>
<dbReference type="HOGENOM" id="CLU_089717_0_0_1"/>
<name>F8NX18_SERL9</name>
<protein>
    <submittedName>
        <fullName evidence="3">Uncharacterized protein</fullName>
    </submittedName>
</protein>
<accession>F8NX18</accession>
<dbReference type="OrthoDB" id="433738at2759"/>
<dbReference type="PANTHER" id="PTHR46512">
    <property type="entry name" value="PEPTIDYLPROLYL ISOMERASE"/>
    <property type="match status" value="1"/>
</dbReference>
<dbReference type="KEGG" id="sla:SERLADRAFT_467906"/>
<feature type="compositionally biased region" description="Basic and acidic residues" evidence="2">
    <location>
        <begin position="165"/>
        <end position="194"/>
    </location>
</feature>
<keyword evidence="1" id="KW-0802">TPR repeat</keyword>
<dbReference type="Proteomes" id="UP000008064">
    <property type="component" value="Unassembled WGS sequence"/>
</dbReference>
<dbReference type="PROSITE" id="PS50005">
    <property type="entry name" value="TPR"/>
    <property type="match status" value="1"/>
</dbReference>
<dbReference type="RefSeq" id="XP_007318512.1">
    <property type="nucleotide sequence ID" value="XM_007318450.1"/>
</dbReference>
<dbReference type="GeneID" id="18819313"/>
<evidence type="ECO:0000313" key="4">
    <source>
        <dbReference type="Proteomes" id="UP000008064"/>
    </source>
</evidence>
<dbReference type="GO" id="GO:0005740">
    <property type="term" value="C:mitochondrial envelope"/>
    <property type="evidence" value="ECO:0007669"/>
    <property type="project" value="TreeGrafter"/>
</dbReference>
<dbReference type="AlphaFoldDB" id="F8NX18"/>
<organism evidence="4">
    <name type="scientific">Serpula lacrymans var. lacrymans (strain S7.9)</name>
    <name type="common">Dry rot fungus</name>
    <dbReference type="NCBI Taxonomy" id="578457"/>
    <lineage>
        <taxon>Eukaryota</taxon>
        <taxon>Fungi</taxon>
        <taxon>Dikarya</taxon>
        <taxon>Basidiomycota</taxon>
        <taxon>Agaricomycotina</taxon>
        <taxon>Agaricomycetes</taxon>
        <taxon>Agaricomycetidae</taxon>
        <taxon>Boletales</taxon>
        <taxon>Coniophorineae</taxon>
        <taxon>Serpulaceae</taxon>
        <taxon>Serpula</taxon>
    </lineage>
</organism>
<dbReference type="SMART" id="SM00028">
    <property type="entry name" value="TPR"/>
    <property type="match status" value="3"/>
</dbReference>
<gene>
    <name evidence="3" type="ORF">SERLADRAFT_467906</name>
</gene>
<evidence type="ECO:0000256" key="1">
    <source>
        <dbReference type="PROSITE-ProRule" id="PRU00339"/>
    </source>
</evidence>
<sequence>MSSNQADDKSMTQIKMDTAKEKKEIADQAFKAGELKQALRSYHEALMYLVGIDKTALQGLGMSSPTGGSGEAVDAAASAKQDRTEIDEIIEKIYANMAACHLKQGNWKRVLETTDKALAKNENNHKAMFRKGKALGELGFFEKAEKILEELKKKNPSDAAMVDAELTRLRSADKERQKAHDQKLRGFLSREKKPTASAAT</sequence>
<dbReference type="GO" id="GO:0012505">
    <property type="term" value="C:endomembrane system"/>
    <property type="evidence" value="ECO:0007669"/>
    <property type="project" value="TreeGrafter"/>
</dbReference>
<dbReference type="InterPro" id="IPR050754">
    <property type="entry name" value="FKBP4/5/8-like"/>
</dbReference>
<dbReference type="Pfam" id="PF14559">
    <property type="entry name" value="TPR_19"/>
    <property type="match status" value="1"/>
</dbReference>
<dbReference type="InterPro" id="IPR011990">
    <property type="entry name" value="TPR-like_helical_dom_sf"/>
</dbReference>
<dbReference type="GO" id="GO:0016020">
    <property type="term" value="C:membrane"/>
    <property type="evidence" value="ECO:0007669"/>
    <property type="project" value="TreeGrafter"/>
</dbReference>
<evidence type="ECO:0000256" key="2">
    <source>
        <dbReference type="SAM" id="MobiDB-lite"/>
    </source>
</evidence>
<dbReference type="Gene3D" id="1.25.40.10">
    <property type="entry name" value="Tetratricopeptide repeat domain"/>
    <property type="match status" value="1"/>
</dbReference>
<dbReference type="PANTHER" id="PTHR46512:SF1">
    <property type="entry name" value="PEPTIDYLPROLYL ISOMERASE"/>
    <property type="match status" value="1"/>
</dbReference>
<reference evidence="4" key="1">
    <citation type="journal article" date="2011" name="Science">
        <title>The plant cell wall-decomposing machinery underlies the functional diversity of forest fungi.</title>
        <authorList>
            <person name="Eastwood D.C."/>
            <person name="Floudas D."/>
            <person name="Binder M."/>
            <person name="Majcherczyk A."/>
            <person name="Schneider P."/>
            <person name="Aerts A."/>
            <person name="Asiegbu F.O."/>
            <person name="Baker S.E."/>
            <person name="Barry K."/>
            <person name="Bendiksby M."/>
            <person name="Blumentritt M."/>
            <person name="Coutinho P.M."/>
            <person name="Cullen D."/>
            <person name="de Vries R.P."/>
            <person name="Gathman A."/>
            <person name="Goodell B."/>
            <person name="Henrissat B."/>
            <person name="Ihrmark K."/>
            <person name="Kauserud H."/>
            <person name="Kohler A."/>
            <person name="LaButti K."/>
            <person name="Lapidus A."/>
            <person name="Lavin J.L."/>
            <person name="Lee Y.-H."/>
            <person name="Lindquist E."/>
            <person name="Lilly W."/>
            <person name="Lucas S."/>
            <person name="Morin E."/>
            <person name="Murat C."/>
            <person name="Oguiza J.A."/>
            <person name="Park J."/>
            <person name="Pisabarro A.G."/>
            <person name="Riley R."/>
            <person name="Rosling A."/>
            <person name="Salamov A."/>
            <person name="Schmidt O."/>
            <person name="Schmutz J."/>
            <person name="Skrede I."/>
            <person name="Stenlid J."/>
            <person name="Wiebenga A."/>
            <person name="Xie X."/>
            <person name="Kuees U."/>
            <person name="Hibbett D.S."/>
            <person name="Hoffmeister D."/>
            <person name="Hoegberg N."/>
            <person name="Martin F."/>
            <person name="Grigoriev I.V."/>
            <person name="Watkinson S.C."/>
        </authorList>
    </citation>
    <scope>NUCLEOTIDE SEQUENCE [LARGE SCALE GENOMIC DNA]</scope>
    <source>
        <strain evidence="4">S7.9</strain>
    </source>
</reference>
<dbReference type="GO" id="GO:0043066">
    <property type="term" value="P:negative regulation of apoptotic process"/>
    <property type="evidence" value="ECO:0007669"/>
    <property type="project" value="TreeGrafter"/>
</dbReference>
<proteinExistence type="predicted"/>
<feature type="region of interest" description="Disordered" evidence="2">
    <location>
        <begin position="156"/>
        <end position="200"/>
    </location>
</feature>
<dbReference type="GO" id="GO:0044183">
    <property type="term" value="F:protein folding chaperone"/>
    <property type="evidence" value="ECO:0007669"/>
    <property type="project" value="TreeGrafter"/>
</dbReference>
<feature type="repeat" description="TPR" evidence="1">
    <location>
        <begin position="91"/>
        <end position="124"/>
    </location>
</feature>